<dbReference type="GO" id="GO:0009025">
    <property type="term" value="F:tagatose-bisphosphate aldolase activity"/>
    <property type="evidence" value="ECO:0007669"/>
    <property type="project" value="TreeGrafter"/>
</dbReference>
<evidence type="ECO:0008006" key="2">
    <source>
        <dbReference type="Google" id="ProtNLM"/>
    </source>
</evidence>
<dbReference type="GO" id="GO:0005829">
    <property type="term" value="C:cytosol"/>
    <property type="evidence" value="ECO:0007669"/>
    <property type="project" value="TreeGrafter"/>
</dbReference>
<feature type="non-terminal residue" evidence="1">
    <location>
        <position position="1"/>
    </location>
</feature>
<proteinExistence type="predicted"/>
<comment type="caution">
    <text evidence="1">The sequence shown here is derived from an EMBL/GenBank/DDBJ whole genome shotgun (WGS) entry which is preliminary data.</text>
</comment>
<accession>A0A0F9EUK0</accession>
<organism evidence="1">
    <name type="scientific">marine sediment metagenome</name>
    <dbReference type="NCBI Taxonomy" id="412755"/>
    <lineage>
        <taxon>unclassified sequences</taxon>
        <taxon>metagenomes</taxon>
        <taxon>ecological metagenomes</taxon>
    </lineage>
</organism>
<dbReference type="PANTHER" id="PTHR30304">
    <property type="entry name" value="D-TAGATOSE-1,6-BISPHOSPHATE ALDOLASE"/>
    <property type="match status" value="1"/>
</dbReference>
<sequence length="177" mass="19530">HLPLKENISLTSRAVEIARKAGVSTEAEIGILGEEYGSEPDEALYTDPEEAKRFVQETGVDALAVSIGNAHGYYKKEPKLDLDRLALIQSTVDVLLVLHGGSGLPPEDIQTAIEIGITKVNIGVEPRSVFMDGLRQSLLELDKNEKFPHKIYPRAIELHMKYVQEKMNVLRSTGKAP</sequence>
<reference evidence="1" key="1">
    <citation type="journal article" date="2015" name="Nature">
        <title>Complex archaea that bridge the gap between prokaryotes and eukaryotes.</title>
        <authorList>
            <person name="Spang A."/>
            <person name="Saw J.H."/>
            <person name="Jorgensen S.L."/>
            <person name="Zaremba-Niedzwiedzka K."/>
            <person name="Martijn J."/>
            <person name="Lind A.E."/>
            <person name="van Eijk R."/>
            <person name="Schleper C."/>
            <person name="Guy L."/>
            <person name="Ettema T.J."/>
        </authorList>
    </citation>
    <scope>NUCLEOTIDE SEQUENCE</scope>
</reference>
<dbReference type="InterPro" id="IPR050246">
    <property type="entry name" value="Class_II_FBP_aldolase"/>
</dbReference>
<dbReference type="PANTHER" id="PTHR30304:SF0">
    <property type="entry name" value="D-TAGATOSE-1,6-BISPHOSPHATE ALDOLASE SUBUNIT GATY-RELATED"/>
    <property type="match status" value="1"/>
</dbReference>
<dbReference type="Gene3D" id="3.20.20.70">
    <property type="entry name" value="Aldolase class I"/>
    <property type="match status" value="1"/>
</dbReference>
<dbReference type="AlphaFoldDB" id="A0A0F9EUK0"/>
<dbReference type="GO" id="GO:0005975">
    <property type="term" value="P:carbohydrate metabolic process"/>
    <property type="evidence" value="ECO:0007669"/>
    <property type="project" value="InterPro"/>
</dbReference>
<protein>
    <recommendedName>
        <fullName evidence="2">Fructose-bisphosphate aldolase</fullName>
    </recommendedName>
</protein>
<gene>
    <name evidence="1" type="ORF">LCGC14_2323270</name>
</gene>
<dbReference type="GO" id="GO:0008270">
    <property type="term" value="F:zinc ion binding"/>
    <property type="evidence" value="ECO:0007669"/>
    <property type="project" value="InterPro"/>
</dbReference>
<dbReference type="SUPFAM" id="SSF51569">
    <property type="entry name" value="Aldolase"/>
    <property type="match status" value="1"/>
</dbReference>
<dbReference type="InterPro" id="IPR000771">
    <property type="entry name" value="FBA_II"/>
</dbReference>
<dbReference type="InterPro" id="IPR013785">
    <property type="entry name" value="Aldolase_TIM"/>
</dbReference>
<evidence type="ECO:0000313" key="1">
    <source>
        <dbReference type="EMBL" id="KKL48660.1"/>
    </source>
</evidence>
<dbReference type="EMBL" id="LAZR01033239">
    <property type="protein sequence ID" value="KKL48660.1"/>
    <property type="molecule type" value="Genomic_DNA"/>
</dbReference>
<name>A0A0F9EUK0_9ZZZZ</name>
<dbReference type="Pfam" id="PF01116">
    <property type="entry name" value="F_bP_aldolase"/>
    <property type="match status" value="1"/>
</dbReference>